<dbReference type="Proteomes" id="UP000030103">
    <property type="component" value="Unassembled WGS sequence"/>
</dbReference>
<keyword evidence="2" id="KW-1185">Reference proteome</keyword>
<dbReference type="STRING" id="28115.HQ47_10145"/>
<comment type="caution">
    <text evidence="1">The sequence shown here is derived from an EMBL/GenBank/DDBJ whole genome shotgun (WGS) entry which is preliminary data.</text>
</comment>
<dbReference type="RefSeq" id="WP_036875217.1">
    <property type="nucleotide sequence ID" value="NZ_JRFA01000031.1"/>
</dbReference>
<evidence type="ECO:0000313" key="1">
    <source>
        <dbReference type="EMBL" id="KGN72295.1"/>
    </source>
</evidence>
<accession>A0A0A2E4C6</accession>
<proteinExistence type="predicted"/>
<gene>
    <name evidence="1" type="ORF">HQ47_10145</name>
</gene>
<reference evidence="1 2" key="1">
    <citation type="submission" date="2014-09" db="EMBL/GenBank/DDBJ databases">
        <title>Draft Genome Sequence of Porphyromonas macacae COT-192_OH2859.</title>
        <authorList>
            <person name="Wallis C."/>
            <person name="Deusch O."/>
            <person name="O'Flynn C."/>
            <person name="Davis I."/>
            <person name="Horsfall A."/>
            <person name="Kirkwood N."/>
            <person name="Harris S."/>
            <person name="Eisen J.A."/>
            <person name="Coil D.A."/>
            <person name="Darling A.E."/>
            <person name="Jospin G."/>
            <person name="Alexiev A."/>
        </authorList>
    </citation>
    <scope>NUCLEOTIDE SEQUENCE [LARGE SCALE GENOMIC DNA]</scope>
    <source>
        <strain evidence="2">COT-192 OH2859</strain>
    </source>
</reference>
<evidence type="ECO:0000313" key="2">
    <source>
        <dbReference type="Proteomes" id="UP000030103"/>
    </source>
</evidence>
<organism evidence="1 2">
    <name type="scientific">Porphyromonas macacae</name>
    <dbReference type="NCBI Taxonomy" id="28115"/>
    <lineage>
        <taxon>Bacteria</taxon>
        <taxon>Pseudomonadati</taxon>
        <taxon>Bacteroidota</taxon>
        <taxon>Bacteroidia</taxon>
        <taxon>Bacteroidales</taxon>
        <taxon>Porphyromonadaceae</taxon>
        <taxon>Porphyromonas</taxon>
    </lineage>
</organism>
<sequence>MTLRKVQLVVSNQVVGGQFYHATSFPHRDRDKNGIWDIYNVPVYYLYIKGSDEKGRRISKAWRVLRFMPYWNDPSDPNPHYLQEGWVVAGLCSHPNQPVAQYKRFYRVHSAPSKYDGAIVIKNSFYIHAGPSSIPIAPEGVYGLAGCIEVIGNFYEFKNQIKQLSGSQKTADDAIADLVKQRKLYVEIEHAVPPNLINNLIEH</sequence>
<name>A0A0A2E4C6_9PORP</name>
<dbReference type="AlphaFoldDB" id="A0A0A2E4C6"/>
<dbReference type="OrthoDB" id="1030459at2"/>
<dbReference type="EMBL" id="JRFA01000031">
    <property type="protein sequence ID" value="KGN72295.1"/>
    <property type="molecule type" value="Genomic_DNA"/>
</dbReference>
<protein>
    <submittedName>
        <fullName evidence="1">Uncharacterized protein</fullName>
    </submittedName>
</protein>